<reference evidence="1 2" key="1">
    <citation type="journal article" date="2015" name="Genome Biol.">
        <title>Comparative genomics of Steinernema reveals deeply conserved gene regulatory networks.</title>
        <authorList>
            <person name="Dillman A.R."/>
            <person name="Macchietto M."/>
            <person name="Porter C.F."/>
            <person name="Rogers A."/>
            <person name="Williams B."/>
            <person name="Antoshechkin I."/>
            <person name="Lee M.M."/>
            <person name="Goodwin Z."/>
            <person name="Lu X."/>
            <person name="Lewis E.E."/>
            <person name="Goodrich-Blair H."/>
            <person name="Stock S.P."/>
            <person name="Adams B.J."/>
            <person name="Sternberg P.W."/>
            <person name="Mortazavi A."/>
        </authorList>
    </citation>
    <scope>NUCLEOTIDE SEQUENCE [LARGE SCALE GENOMIC DNA]</scope>
    <source>
        <strain evidence="1 2">ALL</strain>
    </source>
</reference>
<dbReference type="AlphaFoldDB" id="A0A4U5MMD5"/>
<dbReference type="PANTHER" id="PTHR12265">
    <property type="entry name" value="TRANSMEMBRANE PROTEIN 53"/>
    <property type="match status" value="1"/>
</dbReference>
<organism evidence="1 2">
    <name type="scientific">Steinernema carpocapsae</name>
    <name type="common">Entomopathogenic nematode</name>
    <dbReference type="NCBI Taxonomy" id="34508"/>
    <lineage>
        <taxon>Eukaryota</taxon>
        <taxon>Metazoa</taxon>
        <taxon>Ecdysozoa</taxon>
        <taxon>Nematoda</taxon>
        <taxon>Chromadorea</taxon>
        <taxon>Rhabditida</taxon>
        <taxon>Tylenchina</taxon>
        <taxon>Panagrolaimomorpha</taxon>
        <taxon>Strongyloidoidea</taxon>
        <taxon>Steinernematidae</taxon>
        <taxon>Steinernema</taxon>
    </lineage>
</organism>
<keyword evidence="2" id="KW-1185">Reference proteome</keyword>
<dbReference type="Proteomes" id="UP000298663">
    <property type="component" value="Unassembled WGS sequence"/>
</dbReference>
<evidence type="ECO:0000313" key="2">
    <source>
        <dbReference type="Proteomes" id="UP000298663"/>
    </source>
</evidence>
<dbReference type="Pfam" id="PF05705">
    <property type="entry name" value="DUF829"/>
    <property type="match status" value="1"/>
</dbReference>
<evidence type="ECO:0008006" key="3">
    <source>
        <dbReference type="Google" id="ProtNLM"/>
    </source>
</evidence>
<comment type="caution">
    <text evidence="1">The sequence shown here is derived from an EMBL/GenBank/DDBJ whole genome shotgun (WGS) entry which is preliminary data.</text>
</comment>
<protein>
    <recommendedName>
        <fullName evidence="3">Transmembrane protein 53</fullName>
    </recommendedName>
</protein>
<name>A0A4U5MMD5_STECR</name>
<dbReference type="EMBL" id="AZBU02000007">
    <property type="protein sequence ID" value="TKR70660.1"/>
    <property type="molecule type" value="Genomic_DNA"/>
</dbReference>
<reference evidence="1 2" key="2">
    <citation type="journal article" date="2019" name="G3 (Bethesda)">
        <title>Hybrid Assembly of the Genome of the Entomopathogenic Nematode Steinernema carpocapsae Identifies the X-Chromosome.</title>
        <authorList>
            <person name="Serra L."/>
            <person name="Macchietto M."/>
            <person name="Macias-Munoz A."/>
            <person name="McGill C.J."/>
            <person name="Rodriguez I.M."/>
            <person name="Rodriguez B."/>
            <person name="Murad R."/>
            <person name="Mortazavi A."/>
        </authorList>
    </citation>
    <scope>NUCLEOTIDE SEQUENCE [LARGE SCALE GENOMIC DNA]</scope>
    <source>
        <strain evidence="1 2">ALL</strain>
    </source>
</reference>
<dbReference type="OrthoDB" id="77878at2759"/>
<sequence length="290" mass="32563">MSLMSANPLFETNFPVSLADLHVGLTQWTLEVHFSSFARLRSGRPSNSVMLPLPPSPASENSSEAGSVRDGTAIIFGKEFILKPHPDSEAPLVLIFGWAGCRDRYLSKYSKLYDIRCAVLRVTNPVWVLPTPERCNSLAAEIYEKVLLPSSCSHVIFHVFSMNGCNLLSSLWLLLDTVPNGLDIKQKTMGIVYDSSPADVVTWQASYAVTQATYPRSMNAYPNVRFAYRCLLYTLIGTYRMSMMFRFLFDPKTYELTSGYYGLLSAPDLPKKQLFLYSKEDEGRGFQASK</sequence>
<accession>A0A4U5MMD5</accession>
<dbReference type="PANTHER" id="PTHR12265:SF41">
    <property type="entry name" value="TRANSMEMBRANE PROTEIN 53"/>
    <property type="match status" value="1"/>
</dbReference>
<evidence type="ECO:0000313" key="1">
    <source>
        <dbReference type="EMBL" id="TKR70660.1"/>
    </source>
</evidence>
<proteinExistence type="predicted"/>
<gene>
    <name evidence="1" type="ORF">L596_022656</name>
</gene>
<dbReference type="InterPro" id="IPR008547">
    <property type="entry name" value="DUF829_TMEM53"/>
</dbReference>